<dbReference type="EMBL" id="JAKKUT010000002">
    <property type="protein sequence ID" value="MDG2990700.1"/>
    <property type="molecule type" value="Genomic_DNA"/>
</dbReference>
<keyword evidence="3" id="KW-1185">Reference proteome</keyword>
<gene>
    <name evidence="2" type="ORF">L3556_07100</name>
</gene>
<dbReference type="InterPro" id="IPR001932">
    <property type="entry name" value="PPM-type_phosphatase-like_dom"/>
</dbReference>
<accession>A0ABT6EY20</accession>
<comment type="caution">
    <text evidence="2">The sequence shown here is derived from an EMBL/GenBank/DDBJ whole genome shotgun (WGS) entry which is preliminary data.</text>
</comment>
<organism evidence="2 3">
    <name type="scientific">Candidatus Synechococcus calcipolaris G9</name>
    <dbReference type="NCBI Taxonomy" id="1497997"/>
    <lineage>
        <taxon>Bacteria</taxon>
        <taxon>Bacillati</taxon>
        <taxon>Cyanobacteriota</taxon>
        <taxon>Cyanophyceae</taxon>
        <taxon>Synechococcales</taxon>
        <taxon>Synechococcaceae</taxon>
        <taxon>Synechococcus</taxon>
    </lineage>
</organism>
<name>A0ABT6EY20_9SYNE</name>
<dbReference type="Proteomes" id="UP001154265">
    <property type="component" value="Unassembled WGS sequence"/>
</dbReference>
<evidence type="ECO:0000313" key="2">
    <source>
        <dbReference type="EMBL" id="MDG2990700.1"/>
    </source>
</evidence>
<reference evidence="2" key="2">
    <citation type="submission" date="2022-01" db="EMBL/GenBank/DDBJ databases">
        <authorList>
            <person name="Zivanovic Y."/>
            <person name="Moreira D."/>
            <person name="Lopez-Garcia P."/>
        </authorList>
    </citation>
    <scope>NUCLEOTIDE SEQUENCE</scope>
    <source>
        <strain evidence="2">G9</strain>
    </source>
</reference>
<proteinExistence type="predicted"/>
<reference evidence="2" key="1">
    <citation type="journal article" date="2022" name="Genome Biol. Evol.">
        <title>A New Gene Family Diagnostic for Intracellular Biomineralization of Amorphous Ca Carbonates by Cyanobacteria.</title>
        <authorList>
            <person name="Benzerara K."/>
            <person name="Duprat E."/>
            <person name="Bitard-Feildel T."/>
            <person name="Caumes G."/>
            <person name="Cassier-Chauvat C."/>
            <person name="Chauvat F."/>
            <person name="Dezi M."/>
            <person name="Diop S.I."/>
            <person name="Gaschignard G."/>
            <person name="Gorgen S."/>
            <person name="Gugger M."/>
            <person name="Lopez-Garcia P."/>
            <person name="Millet M."/>
            <person name="Skouri-Panet F."/>
            <person name="Moreira D."/>
            <person name="Callebaut I."/>
        </authorList>
    </citation>
    <scope>NUCLEOTIDE SEQUENCE</scope>
    <source>
        <strain evidence="2">G9</strain>
    </source>
</reference>
<sequence length="267" mass="29334">MNRLFELAAGTVIGRSHRHLGRNNQDAYAIDLSPNRAIAIVCDGCGSSPHSEVGAKLGTRLVLSALKRALDGGQLEFSPDFWQDLRQELLTQLQQMISAMGNSLTVMRDYFLFTIVGAVLTPDQTAIFSLGDGVVILNEEVILKGSVVDNCPPFLAYGLVPTLERDANVQFQVIVRPTATVNTLVLGSDGVKDLAPAGSILPAMAALAEDPRIFQNPDRLRRYLAQCNREIIHPDWDNQVLDRQGGRLEDDTTLVLIRRKQLENSLC</sequence>
<dbReference type="Gene3D" id="3.60.40.10">
    <property type="entry name" value="PPM-type phosphatase domain"/>
    <property type="match status" value="1"/>
</dbReference>
<dbReference type="InterPro" id="IPR036457">
    <property type="entry name" value="PPM-type-like_dom_sf"/>
</dbReference>
<evidence type="ECO:0000313" key="3">
    <source>
        <dbReference type="Proteomes" id="UP001154265"/>
    </source>
</evidence>
<protein>
    <submittedName>
        <fullName evidence="2">Protein phosphatase 2C domain-containing protein</fullName>
    </submittedName>
</protein>
<dbReference type="SUPFAM" id="SSF81606">
    <property type="entry name" value="PP2C-like"/>
    <property type="match status" value="1"/>
</dbReference>
<feature type="domain" description="PPM-type phosphatase" evidence="1">
    <location>
        <begin position="13"/>
        <end position="207"/>
    </location>
</feature>
<dbReference type="Pfam" id="PF13672">
    <property type="entry name" value="PP2C_2"/>
    <property type="match status" value="1"/>
</dbReference>
<evidence type="ECO:0000259" key="1">
    <source>
        <dbReference type="Pfam" id="PF13672"/>
    </source>
</evidence>
<dbReference type="RefSeq" id="WP_277866604.1">
    <property type="nucleotide sequence ID" value="NZ_JAKKUT010000002.1"/>
</dbReference>